<dbReference type="Proteomes" id="UP000269438">
    <property type="component" value="Unassembled WGS sequence"/>
</dbReference>
<evidence type="ECO:0000313" key="3">
    <source>
        <dbReference type="Proteomes" id="UP000269438"/>
    </source>
</evidence>
<comment type="caution">
    <text evidence="2">The sequence shown here is derived from an EMBL/GenBank/DDBJ whole genome shotgun (WGS) entry which is preliminary data.</text>
</comment>
<dbReference type="AlphaFoldDB" id="A0A3L7AUI6"/>
<organism evidence="2 3">
    <name type="scientific">Mycetocola lacteus</name>
    <dbReference type="NCBI Taxonomy" id="76637"/>
    <lineage>
        <taxon>Bacteria</taxon>
        <taxon>Bacillati</taxon>
        <taxon>Actinomycetota</taxon>
        <taxon>Actinomycetes</taxon>
        <taxon>Micrococcales</taxon>
        <taxon>Microbacteriaceae</taxon>
        <taxon>Mycetocola</taxon>
    </lineage>
</organism>
<feature type="region of interest" description="Disordered" evidence="1">
    <location>
        <begin position="52"/>
        <end position="77"/>
    </location>
</feature>
<gene>
    <name evidence="2" type="ORF">D9V34_02390</name>
</gene>
<accession>A0A3L7AUI6</accession>
<proteinExistence type="predicted"/>
<evidence type="ECO:0000256" key="1">
    <source>
        <dbReference type="SAM" id="MobiDB-lite"/>
    </source>
</evidence>
<reference evidence="2 3" key="1">
    <citation type="submission" date="2018-10" db="EMBL/GenBank/DDBJ databases">
        <authorList>
            <person name="Li J."/>
        </authorList>
    </citation>
    <scope>NUCLEOTIDE SEQUENCE [LARGE SCALE GENOMIC DNA]</scope>
    <source>
        <strain evidence="2 3">JCM 11654</strain>
    </source>
</reference>
<protein>
    <submittedName>
        <fullName evidence="2">Uncharacterized protein</fullName>
    </submittedName>
</protein>
<keyword evidence="3" id="KW-1185">Reference proteome</keyword>
<name>A0A3L7AUI6_9MICO</name>
<evidence type="ECO:0000313" key="2">
    <source>
        <dbReference type="EMBL" id="RLP83685.1"/>
    </source>
</evidence>
<sequence>MGTHPLLWREESAERETALGILTEMVSSRLGGIDGSRLLLAASAVFSQDAAVEHMRSPRGQKSDTSFTHMHEPEEHR</sequence>
<dbReference type="EMBL" id="RCUY01000002">
    <property type="protein sequence ID" value="RLP83685.1"/>
    <property type="molecule type" value="Genomic_DNA"/>
</dbReference>